<dbReference type="EMBL" id="BGPR01006516">
    <property type="protein sequence ID" value="GBN19673.1"/>
    <property type="molecule type" value="Genomic_DNA"/>
</dbReference>
<dbReference type="EMBL" id="BGPR01006523">
    <property type="protein sequence ID" value="GBN19787.1"/>
    <property type="molecule type" value="Genomic_DNA"/>
</dbReference>
<organism evidence="1 3">
    <name type="scientific">Araneus ventricosus</name>
    <name type="common">Orbweaver spider</name>
    <name type="synonym">Epeira ventricosa</name>
    <dbReference type="NCBI Taxonomy" id="182803"/>
    <lineage>
        <taxon>Eukaryota</taxon>
        <taxon>Metazoa</taxon>
        <taxon>Ecdysozoa</taxon>
        <taxon>Arthropoda</taxon>
        <taxon>Chelicerata</taxon>
        <taxon>Arachnida</taxon>
        <taxon>Araneae</taxon>
        <taxon>Araneomorphae</taxon>
        <taxon>Entelegynae</taxon>
        <taxon>Araneoidea</taxon>
        <taxon>Araneidae</taxon>
        <taxon>Araneus</taxon>
    </lineage>
</organism>
<evidence type="ECO:0000313" key="3">
    <source>
        <dbReference type="Proteomes" id="UP000499080"/>
    </source>
</evidence>
<reference evidence="1 3" key="1">
    <citation type="journal article" date="2019" name="Sci. Rep.">
        <title>Orb-weaving spider Araneus ventricosus genome elucidates the spidroin gene catalogue.</title>
        <authorList>
            <person name="Kono N."/>
            <person name="Nakamura H."/>
            <person name="Ohtoshi R."/>
            <person name="Moran D.A.P."/>
            <person name="Shinohara A."/>
            <person name="Yoshida Y."/>
            <person name="Fujiwara M."/>
            <person name="Mori M."/>
            <person name="Tomita M."/>
            <person name="Arakawa K."/>
        </authorList>
    </citation>
    <scope>NUCLEOTIDE SEQUENCE [LARGE SCALE GENOMIC DNA]</scope>
</reference>
<gene>
    <name evidence="1" type="ORF">AVEN_233650_1</name>
    <name evidence="2" type="ORF">AVEN_247540_1</name>
</gene>
<evidence type="ECO:0000313" key="2">
    <source>
        <dbReference type="EMBL" id="GBN19787.1"/>
    </source>
</evidence>
<dbReference type="AlphaFoldDB" id="A0A4Y2LZV2"/>
<accession>A0A4Y2LZV2</accession>
<comment type="caution">
    <text evidence="1">The sequence shown here is derived from an EMBL/GenBank/DDBJ whole genome shotgun (WGS) entry which is preliminary data.</text>
</comment>
<keyword evidence="3" id="KW-1185">Reference proteome</keyword>
<proteinExistence type="predicted"/>
<evidence type="ECO:0000313" key="1">
    <source>
        <dbReference type="EMBL" id="GBN19673.1"/>
    </source>
</evidence>
<sequence length="113" mass="12140">MVFDFGVVGKFRDCSTGSGSPSPCDCVQNFTLFISRISLFVLKGDSNLTILGGLVIRPFMLDPLGVNEILQMCRGRLESGGSAVVSFWSSDHGSKSKVPSQHNTLVASKQTLI</sequence>
<protein>
    <submittedName>
        <fullName evidence="1">Uncharacterized protein</fullName>
    </submittedName>
</protein>
<name>A0A4Y2LZV2_ARAVE</name>
<dbReference type="Proteomes" id="UP000499080">
    <property type="component" value="Unassembled WGS sequence"/>
</dbReference>